<keyword evidence="3" id="KW-1185">Reference proteome</keyword>
<dbReference type="Proteomes" id="UP000501421">
    <property type="component" value="Chromosome"/>
</dbReference>
<evidence type="ECO:0000313" key="2">
    <source>
        <dbReference type="EMBL" id="BBW96774.1"/>
    </source>
</evidence>
<name>A0A679FVI3_9BACL</name>
<protein>
    <submittedName>
        <fullName evidence="2">Uncharacterized protein</fullName>
    </submittedName>
</protein>
<dbReference type="AlphaFoldDB" id="A0A679FVI3"/>
<accession>A0A679FVI3</accession>
<proteinExistence type="predicted"/>
<evidence type="ECO:0000313" key="3">
    <source>
        <dbReference type="Proteomes" id="UP000501421"/>
    </source>
</evidence>
<gene>
    <name evidence="2" type="ORF">GsuE55_16070</name>
</gene>
<feature type="region of interest" description="Disordered" evidence="1">
    <location>
        <begin position="1"/>
        <end position="20"/>
    </location>
</feature>
<reference evidence="3" key="1">
    <citation type="journal article" date="2020" name="Microbiol. Resour. Announc.">
        <title>Complete Genome Sequence of Geobacillus sp. Strain E55-1, Isolated from Mine Geyser in Japan.</title>
        <authorList>
            <person name="Miyazaki K."/>
            <person name="Hase E."/>
            <person name="Tokito N."/>
        </authorList>
    </citation>
    <scope>NUCLEOTIDE SEQUENCE [LARGE SCALE GENOMIC DNA]</scope>
    <source>
        <strain evidence="3">E55-1</strain>
    </source>
</reference>
<sequence>MELGNSSAKGAPVKATGTSGTLAVSSSGPAFYVQGYAKKQINWWPDSIVASAIAYPSQTVKNLLQLKMGLSTMLKHIHKPTRPLFMVKQK</sequence>
<dbReference type="EMBL" id="AP022557">
    <property type="protein sequence ID" value="BBW96774.1"/>
    <property type="molecule type" value="Genomic_DNA"/>
</dbReference>
<organism evidence="2 3">
    <name type="scientific">Geobacillus subterraneus</name>
    <dbReference type="NCBI Taxonomy" id="129338"/>
    <lineage>
        <taxon>Bacteria</taxon>
        <taxon>Bacillati</taxon>
        <taxon>Bacillota</taxon>
        <taxon>Bacilli</taxon>
        <taxon>Bacillales</taxon>
        <taxon>Anoxybacillaceae</taxon>
        <taxon>Geobacillus</taxon>
    </lineage>
</organism>
<evidence type="ECO:0000256" key="1">
    <source>
        <dbReference type="SAM" id="MobiDB-lite"/>
    </source>
</evidence>